<evidence type="ECO:0000313" key="9">
    <source>
        <dbReference type="Proteomes" id="UP000654370"/>
    </source>
</evidence>
<evidence type="ECO:0000256" key="5">
    <source>
        <dbReference type="ARBA" id="ARBA00023242"/>
    </source>
</evidence>
<evidence type="ECO:0000259" key="7">
    <source>
        <dbReference type="PROSITE" id="PS50888"/>
    </source>
</evidence>
<feature type="domain" description="BHLH" evidence="7">
    <location>
        <begin position="82"/>
        <end position="134"/>
    </location>
</feature>
<comment type="caution">
    <text evidence="8">The sequence shown here is derived from an EMBL/GenBank/DDBJ whole genome shotgun (WGS) entry which is preliminary data.</text>
</comment>
<keyword evidence="5" id="KW-0539">Nucleus</keyword>
<dbReference type="GO" id="GO:0045944">
    <property type="term" value="P:positive regulation of transcription by RNA polymerase II"/>
    <property type="evidence" value="ECO:0007669"/>
    <property type="project" value="TreeGrafter"/>
</dbReference>
<evidence type="ECO:0000256" key="6">
    <source>
        <dbReference type="SAM" id="MobiDB-lite"/>
    </source>
</evidence>
<evidence type="ECO:0000256" key="4">
    <source>
        <dbReference type="ARBA" id="ARBA00023163"/>
    </source>
</evidence>
<keyword evidence="4" id="KW-0804">Transcription</keyword>
<keyword evidence="1" id="KW-0805">Transcription regulation</keyword>
<evidence type="ECO:0000256" key="3">
    <source>
        <dbReference type="ARBA" id="ARBA00023159"/>
    </source>
</evidence>
<dbReference type="PANTHER" id="PTHR10328:SF3">
    <property type="entry name" value="PROTEIN MAX"/>
    <property type="match status" value="1"/>
</dbReference>
<keyword evidence="9" id="KW-1185">Reference proteome</keyword>
<keyword evidence="2" id="KW-0238">DNA-binding</keyword>
<dbReference type="GO" id="GO:0003700">
    <property type="term" value="F:DNA-binding transcription factor activity"/>
    <property type="evidence" value="ECO:0007669"/>
    <property type="project" value="TreeGrafter"/>
</dbReference>
<dbReference type="PANTHER" id="PTHR10328">
    <property type="entry name" value="PROTEIN MAX MYC-ASSOCIATED FACTOR X"/>
    <property type="match status" value="1"/>
</dbReference>
<organism evidence="8 9">
    <name type="scientific">Mortierella isabellina</name>
    <name type="common">Filamentous fungus</name>
    <name type="synonym">Umbelopsis isabellina</name>
    <dbReference type="NCBI Taxonomy" id="91625"/>
    <lineage>
        <taxon>Eukaryota</taxon>
        <taxon>Fungi</taxon>
        <taxon>Fungi incertae sedis</taxon>
        <taxon>Mucoromycota</taxon>
        <taxon>Mucoromycotina</taxon>
        <taxon>Umbelopsidomycetes</taxon>
        <taxon>Umbelopsidales</taxon>
        <taxon>Umbelopsidaceae</taxon>
        <taxon>Umbelopsis</taxon>
    </lineage>
</organism>
<accession>A0A8H7PRI8</accession>
<keyword evidence="3" id="KW-0010">Activator</keyword>
<protein>
    <recommendedName>
        <fullName evidence="7">BHLH domain-containing protein</fullName>
    </recommendedName>
</protein>
<dbReference type="Pfam" id="PF00010">
    <property type="entry name" value="HLH"/>
    <property type="match status" value="1"/>
</dbReference>
<dbReference type="InterPro" id="IPR036638">
    <property type="entry name" value="HLH_DNA-bd_sf"/>
</dbReference>
<dbReference type="GO" id="GO:0090575">
    <property type="term" value="C:RNA polymerase II transcription regulator complex"/>
    <property type="evidence" value="ECO:0007669"/>
    <property type="project" value="TreeGrafter"/>
</dbReference>
<evidence type="ECO:0000256" key="1">
    <source>
        <dbReference type="ARBA" id="ARBA00023015"/>
    </source>
</evidence>
<sequence>MPADRKPRRLASAPDTMIPSQTSMSCDPQNLPTQFHQPVINSSNNNDYDPNEWWLSAMPSVETPSFGSADEARLPASANTAEKRMAHNAMERVRRETLNTKFQELAYALPTLRTVRRPSKSQIVQRALEFVRSAFIQEKFYQKQITTLKRENELLIAQLDGIRNKLSNQMNAEVFGVPMKIGDADFVLEDNPPLQQHHAEDEDDQSTESWEYDTLGLANPSVYLSSLMNAETMPRSRIPQSSASYNAVGGPLSFELQSFNARECFT</sequence>
<gene>
    <name evidence="8" type="ORF">INT43_003178</name>
</gene>
<evidence type="ECO:0000256" key="2">
    <source>
        <dbReference type="ARBA" id="ARBA00023125"/>
    </source>
</evidence>
<dbReference type="GO" id="GO:0046983">
    <property type="term" value="F:protein dimerization activity"/>
    <property type="evidence" value="ECO:0007669"/>
    <property type="project" value="InterPro"/>
</dbReference>
<dbReference type="AlphaFoldDB" id="A0A8H7PRI8"/>
<dbReference type="SMART" id="SM00353">
    <property type="entry name" value="HLH"/>
    <property type="match status" value="1"/>
</dbReference>
<name>A0A8H7PRI8_MORIS</name>
<dbReference type="PROSITE" id="PS51257">
    <property type="entry name" value="PROKAR_LIPOPROTEIN"/>
    <property type="match status" value="1"/>
</dbReference>
<dbReference type="PROSITE" id="PS50888">
    <property type="entry name" value="BHLH"/>
    <property type="match status" value="1"/>
</dbReference>
<reference evidence="8" key="1">
    <citation type="submission" date="2020-12" db="EMBL/GenBank/DDBJ databases">
        <title>Metabolic potential, ecology and presence of endohyphal bacteria is reflected in genomic diversity of Mucoromycotina.</title>
        <authorList>
            <person name="Muszewska A."/>
            <person name="Okrasinska A."/>
            <person name="Steczkiewicz K."/>
            <person name="Drgas O."/>
            <person name="Orlowska M."/>
            <person name="Perlinska-Lenart U."/>
            <person name="Aleksandrzak-Piekarczyk T."/>
            <person name="Szatraj K."/>
            <person name="Zielenkiewicz U."/>
            <person name="Pilsyk S."/>
            <person name="Malc E."/>
            <person name="Mieczkowski P."/>
            <person name="Kruszewska J.S."/>
            <person name="Biernat P."/>
            <person name="Pawlowska J."/>
        </authorList>
    </citation>
    <scope>NUCLEOTIDE SEQUENCE</scope>
    <source>
        <strain evidence="8">WA0000067209</strain>
    </source>
</reference>
<dbReference type="SUPFAM" id="SSF47459">
    <property type="entry name" value="HLH, helix-loop-helix DNA-binding domain"/>
    <property type="match status" value="1"/>
</dbReference>
<dbReference type="OrthoDB" id="8964853at2759"/>
<proteinExistence type="predicted"/>
<dbReference type="GO" id="GO:0003677">
    <property type="term" value="F:DNA binding"/>
    <property type="evidence" value="ECO:0007669"/>
    <property type="project" value="UniProtKB-KW"/>
</dbReference>
<dbReference type="Gene3D" id="4.10.280.10">
    <property type="entry name" value="Helix-loop-helix DNA-binding domain"/>
    <property type="match status" value="1"/>
</dbReference>
<feature type="region of interest" description="Disordered" evidence="6">
    <location>
        <begin position="1"/>
        <end position="25"/>
    </location>
</feature>
<dbReference type="EMBL" id="JAEPQZ010000008">
    <property type="protein sequence ID" value="KAG2177931.1"/>
    <property type="molecule type" value="Genomic_DNA"/>
</dbReference>
<dbReference type="Proteomes" id="UP000654370">
    <property type="component" value="Unassembled WGS sequence"/>
</dbReference>
<evidence type="ECO:0000313" key="8">
    <source>
        <dbReference type="EMBL" id="KAG2177931.1"/>
    </source>
</evidence>
<dbReference type="InterPro" id="IPR011598">
    <property type="entry name" value="bHLH_dom"/>
</dbReference>